<dbReference type="Proteomes" id="UP000291793">
    <property type="component" value="Unassembled WGS sequence"/>
</dbReference>
<evidence type="ECO:0008006" key="3">
    <source>
        <dbReference type="Google" id="ProtNLM"/>
    </source>
</evidence>
<keyword evidence="2" id="KW-1185">Reference proteome</keyword>
<sequence length="79" mass="9628">MPRQYEIHTAFVASIQQNPKGYQYLRTADFIRELAARNWHFSQEDANTWIEQYQTDFVDKTTDFSENRLWMLRNMGRIH</sequence>
<comment type="caution">
    <text evidence="1">The sequence shown here is derived from an EMBL/GenBank/DDBJ whole genome shotgun (WGS) entry which is preliminary data.</text>
</comment>
<accession>A0A4R0GPI8</accession>
<reference evidence="1 2" key="1">
    <citation type="submission" date="2019-02" db="EMBL/GenBank/DDBJ databases">
        <title>The draft genome of Kosakonia quasisacchari strain WCHKQ120001.</title>
        <authorList>
            <person name="Wang C."/>
            <person name="Feng Y."/>
            <person name="Zong Z."/>
        </authorList>
    </citation>
    <scope>NUCLEOTIDE SEQUENCE [LARGE SCALE GENOMIC DNA]</scope>
    <source>
        <strain evidence="1 2">WCHKQ120001</strain>
    </source>
</reference>
<evidence type="ECO:0000313" key="1">
    <source>
        <dbReference type="EMBL" id="TCB97408.1"/>
    </source>
</evidence>
<gene>
    <name evidence="1" type="ORF">E0L21_23250</name>
</gene>
<organism evidence="1 2">
    <name type="scientific">Kosakonia quasisacchari</name>
    <dbReference type="NCBI Taxonomy" id="2529380"/>
    <lineage>
        <taxon>Bacteria</taxon>
        <taxon>Pseudomonadati</taxon>
        <taxon>Pseudomonadota</taxon>
        <taxon>Gammaproteobacteria</taxon>
        <taxon>Enterobacterales</taxon>
        <taxon>Enterobacteriaceae</taxon>
        <taxon>Kosakonia</taxon>
    </lineage>
</organism>
<protein>
    <recommendedName>
        <fullName evidence="3">DNA polymerase V</fullName>
    </recommendedName>
</protein>
<dbReference type="OrthoDB" id="6546850at2"/>
<proteinExistence type="predicted"/>
<evidence type="ECO:0000313" key="2">
    <source>
        <dbReference type="Proteomes" id="UP000291793"/>
    </source>
</evidence>
<dbReference type="EMBL" id="SJOP01000033">
    <property type="protein sequence ID" value="TCB97408.1"/>
    <property type="molecule type" value="Genomic_DNA"/>
</dbReference>
<name>A0A4R0GPI8_9ENTR</name>
<dbReference type="AlphaFoldDB" id="A0A4R0GPI8"/>